<organism evidence="3 4">
    <name type="scientific">Photobacterium profundum 3TCK</name>
    <dbReference type="NCBI Taxonomy" id="314280"/>
    <lineage>
        <taxon>Bacteria</taxon>
        <taxon>Pseudomonadati</taxon>
        <taxon>Pseudomonadota</taxon>
        <taxon>Gammaproteobacteria</taxon>
        <taxon>Vibrionales</taxon>
        <taxon>Vibrionaceae</taxon>
        <taxon>Photobacterium</taxon>
    </lineage>
</organism>
<protein>
    <submittedName>
        <fullName evidence="3">Uncharacterized protein</fullName>
    </submittedName>
</protein>
<comment type="caution">
    <text evidence="3">The sequence shown here is derived from an EMBL/GenBank/DDBJ whole genome shotgun (WGS) entry which is preliminary data.</text>
</comment>
<proteinExistence type="predicted"/>
<evidence type="ECO:0000256" key="1">
    <source>
        <dbReference type="SAM" id="MobiDB-lite"/>
    </source>
</evidence>
<sequence>MKCVILSLTACLFFNSAAVFSQPKEPLNTLPQQASIELIAFIDHSNILNKKEQLEEKIITLINDNNFDYTNGHTDGHIEIRKGERKPEDDEYSPPIA</sequence>
<dbReference type="EMBL" id="AAPH01000001">
    <property type="protein sequence ID" value="EAS45407.1"/>
    <property type="molecule type" value="Genomic_DNA"/>
</dbReference>
<dbReference type="AlphaFoldDB" id="Q1ZAT5"/>
<feature type="region of interest" description="Disordered" evidence="1">
    <location>
        <begin position="73"/>
        <end position="97"/>
    </location>
</feature>
<feature type="compositionally biased region" description="Basic and acidic residues" evidence="1">
    <location>
        <begin position="74"/>
        <end position="88"/>
    </location>
</feature>
<name>Q1ZAT5_9GAMM</name>
<evidence type="ECO:0000313" key="3">
    <source>
        <dbReference type="EMBL" id="EAS45407.1"/>
    </source>
</evidence>
<keyword evidence="2" id="KW-0732">Signal</keyword>
<dbReference type="RefSeq" id="WP_006228710.1">
    <property type="nucleotide sequence ID" value="NZ_CH724134.1"/>
</dbReference>
<dbReference type="Proteomes" id="UP000003789">
    <property type="component" value="Unassembled WGS sequence"/>
</dbReference>
<gene>
    <name evidence="3" type="ORF">P3TCK_03501</name>
</gene>
<evidence type="ECO:0000256" key="2">
    <source>
        <dbReference type="SAM" id="SignalP"/>
    </source>
</evidence>
<feature type="signal peptide" evidence="2">
    <location>
        <begin position="1"/>
        <end position="21"/>
    </location>
</feature>
<reference evidence="3 4" key="1">
    <citation type="submission" date="2006-03" db="EMBL/GenBank/DDBJ databases">
        <authorList>
            <person name="Bartlett D.H."/>
            <person name="Valle G."/>
            <person name="Lauro F.M."/>
            <person name="Vezzi A."/>
            <person name="Simonato F."/>
            <person name="Eloe E."/>
            <person name="Vitulo N."/>
            <person name="Stratton T.K."/>
            <person name="D'angelo M."/>
            <person name="Ferriera S."/>
            <person name="Johnson J."/>
            <person name="Kravitz S."/>
            <person name="Beeson K."/>
            <person name="Sutton G."/>
            <person name="Rogers Y."/>
            <person name="Friedman R."/>
            <person name="Frazier M."/>
            <person name="Venter J.C."/>
        </authorList>
    </citation>
    <scope>NUCLEOTIDE SEQUENCE [LARGE SCALE GENOMIC DNA]</scope>
    <source>
        <strain evidence="3 4">3TCK</strain>
    </source>
</reference>
<evidence type="ECO:0000313" key="4">
    <source>
        <dbReference type="Proteomes" id="UP000003789"/>
    </source>
</evidence>
<dbReference type="HOGENOM" id="CLU_2288919_0_0_6"/>
<feature type="chain" id="PRO_5004198374" evidence="2">
    <location>
        <begin position="22"/>
        <end position="97"/>
    </location>
</feature>
<accession>Q1ZAT5</accession>